<reference evidence="5 6" key="1">
    <citation type="submission" date="2020-09" db="EMBL/GenBank/DDBJ databases">
        <authorList>
            <person name="Yoon J.-W."/>
        </authorList>
    </citation>
    <scope>NUCLEOTIDE SEQUENCE [LARGE SCALE GENOMIC DNA]</scope>
    <source>
        <strain evidence="5 6">KMU-140</strain>
    </source>
</reference>
<evidence type="ECO:0000256" key="3">
    <source>
        <dbReference type="SAM" id="Phobius"/>
    </source>
</evidence>
<keyword evidence="3" id="KW-1133">Transmembrane helix</keyword>
<comment type="caution">
    <text evidence="5">The sequence shown here is derived from an EMBL/GenBank/DDBJ whole genome shotgun (WGS) entry which is preliminary data.</text>
</comment>
<dbReference type="Pfam" id="PF07695">
    <property type="entry name" value="7TMR-DISM_7TM"/>
    <property type="match status" value="1"/>
</dbReference>
<protein>
    <recommendedName>
        <fullName evidence="1">diguanylate cyclase</fullName>
        <ecNumber evidence="1">2.7.7.65</ecNumber>
    </recommendedName>
</protein>
<evidence type="ECO:0000256" key="1">
    <source>
        <dbReference type="ARBA" id="ARBA00012528"/>
    </source>
</evidence>
<feature type="transmembrane region" description="Helical" evidence="3">
    <location>
        <begin position="126"/>
        <end position="144"/>
    </location>
</feature>
<dbReference type="PROSITE" id="PS50887">
    <property type="entry name" value="GGDEF"/>
    <property type="match status" value="1"/>
</dbReference>
<proteinExistence type="predicted"/>
<sequence length="413" mass="45975">MEINWKFDAWDTFHEKMFSAEFLSVNWSGLTAGLFLGVVLLTCVFSAASFGVLRQRYLLWYSARCIAIGVLALMLSPVYLGPFFEHDSMARHTIGYFAFDLMVALVGPFLAAYLEPDAIPDRLRRALFWAFPFALMFAPVFWMTEPPAAYYFGRLVAYLGILVLLIVSVAVAVRRKSRTARFQLAGWAPILALNIVNLPYHIATGNPLPQFLTLLFVSLGIEFVVTALGITDRFMTLRRQRDRAEMREEMLLALAQTDPLTGLANRRGLENAYGPDVTALALFDLDRFKAINDTFGHDIGDRVLVHTADALGAASGLAARLGGEEFAVLFFSDDPAREAEALREAISEQATDVQPGLIVTASAGLVMVTGDRDLREVLREADALLYEAKEQGRNRLIARVDRRREERAIKVAA</sequence>
<dbReference type="InterPro" id="IPR011623">
    <property type="entry name" value="7TMR_DISM_rcpt_extracell_dom1"/>
</dbReference>
<keyword evidence="3" id="KW-0472">Membrane</keyword>
<dbReference type="InterPro" id="IPR043128">
    <property type="entry name" value="Rev_trsase/Diguanyl_cyclase"/>
</dbReference>
<name>A0ABR8KNA1_9SPHN</name>
<dbReference type="CDD" id="cd01949">
    <property type="entry name" value="GGDEF"/>
    <property type="match status" value="1"/>
</dbReference>
<dbReference type="InterPro" id="IPR050469">
    <property type="entry name" value="Diguanylate_Cyclase"/>
</dbReference>
<feature type="transmembrane region" description="Helical" evidence="3">
    <location>
        <begin position="65"/>
        <end position="84"/>
    </location>
</feature>
<evidence type="ECO:0000313" key="5">
    <source>
        <dbReference type="EMBL" id="MBD2842102.1"/>
    </source>
</evidence>
<feature type="domain" description="GGDEF" evidence="4">
    <location>
        <begin position="276"/>
        <end position="401"/>
    </location>
</feature>
<dbReference type="Gene3D" id="3.30.70.270">
    <property type="match status" value="1"/>
</dbReference>
<feature type="transmembrane region" description="Helical" evidence="3">
    <location>
        <begin position="208"/>
        <end position="231"/>
    </location>
</feature>
<dbReference type="Proteomes" id="UP000635384">
    <property type="component" value="Unassembled WGS sequence"/>
</dbReference>
<gene>
    <name evidence="5" type="ORF">IB285_07505</name>
</gene>
<feature type="transmembrane region" description="Helical" evidence="3">
    <location>
        <begin position="27"/>
        <end position="53"/>
    </location>
</feature>
<feature type="transmembrane region" description="Helical" evidence="3">
    <location>
        <begin position="184"/>
        <end position="202"/>
    </location>
</feature>
<dbReference type="InterPro" id="IPR000160">
    <property type="entry name" value="GGDEF_dom"/>
</dbReference>
<dbReference type="RefSeq" id="WP_190787594.1">
    <property type="nucleotide sequence ID" value="NZ_JACXLC010000001.1"/>
</dbReference>
<dbReference type="PANTHER" id="PTHR45138:SF9">
    <property type="entry name" value="DIGUANYLATE CYCLASE DGCM-RELATED"/>
    <property type="match status" value="1"/>
</dbReference>
<dbReference type="SUPFAM" id="SSF55073">
    <property type="entry name" value="Nucleotide cyclase"/>
    <property type="match status" value="1"/>
</dbReference>
<evidence type="ECO:0000256" key="2">
    <source>
        <dbReference type="ARBA" id="ARBA00034247"/>
    </source>
</evidence>
<dbReference type="PANTHER" id="PTHR45138">
    <property type="entry name" value="REGULATORY COMPONENTS OF SENSORY TRANSDUCTION SYSTEM"/>
    <property type="match status" value="1"/>
</dbReference>
<dbReference type="SMART" id="SM00267">
    <property type="entry name" value="GGDEF"/>
    <property type="match status" value="1"/>
</dbReference>
<feature type="transmembrane region" description="Helical" evidence="3">
    <location>
        <begin position="96"/>
        <end position="114"/>
    </location>
</feature>
<dbReference type="EMBL" id="JACXLC010000001">
    <property type="protein sequence ID" value="MBD2842102.1"/>
    <property type="molecule type" value="Genomic_DNA"/>
</dbReference>
<dbReference type="InterPro" id="IPR029787">
    <property type="entry name" value="Nucleotide_cyclase"/>
</dbReference>
<evidence type="ECO:0000313" key="6">
    <source>
        <dbReference type="Proteomes" id="UP000635384"/>
    </source>
</evidence>
<dbReference type="NCBIfam" id="TIGR00254">
    <property type="entry name" value="GGDEF"/>
    <property type="match status" value="1"/>
</dbReference>
<keyword evidence="3" id="KW-0812">Transmembrane</keyword>
<feature type="transmembrane region" description="Helical" evidence="3">
    <location>
        <begin position="150"/>
        <end position="172"/>
    </location>
</feature>
<accession>A0ABR8KNA1</accession>
<comment type="catalytic activity">
    <reaction evidence="2">
        <text>2 GTP = 3',3'-c-di-GMP + 2 diphosphate</text>
        <dbReference type="Rhea" id="RHEA:24898"/>
        <dbReference type="ChEBI" id="CHEBI:33019"/>
        <dbReference type="ChEBI" id="CHEBI:37565"/>
        <dbReference type="ChEBI" id="CHEBI:58805"/>
        <dbReference type="EC" id="2.7.7.65"/>
    </reaction>
</comment>
<dbReference type="EC" id="2.7.7.65" evidence="1"/>
<dbReference type="Pfam" id="PF00990">
    <property type="entry name" value="GGDEF"/>
    <property type="match status" value="1"/>
</dbReference>
<evidence type="ECO:0000259" key="4">
    <source>
        <dbReference type="PROSITE" id="PS50887"/>
    </source>
</evidence>
<keyword evidence="6" id="KW-1185">Reference proteome</keyword>
<organism evidence="5 6">
    <name type="scientific">Erythrobacter rubeus</name>
    <dbReference type="NCBI Taxonomy" id="2760803"/>
    <lineage>
        <taxon>Bacteria</taxon>
        <taxon>Pseudomonadati</taxon>
        <taxon>Pseudomonadota</taxon>
        <taxon>Alphaproteobacteria</taxon>
        <taxon>Sphingomonadales</taxon>
        <taxon>Erythrobacteraceae</taxon>
        <taxon>Erythrobacter/Porphyrobacter group</taxon>
        <taxon>Erythrobacter</taxon>
    </lineage>
</organism>